<dbReference type="NCBIfam" id="NF033749">
    <property type="entry name" value="bact_hemeryth"/>
    <property type="match status" value="1"/>
</dbReference>
<dbReference type="SUPFAM" id="SSF47188">
    <property type="entry name" value="Hemerythrin-like"/>
    <property type="match status" value="1"/>
</dbReference>
<keyword evidence="6" id="KW-1185">Reference proteome</keyword>
<proteinExistence type="inferred from homology"/>
<evidence type="ECO:0000256" key="1">
    <source>
        <dbReference type="ARBA" id="ARBA00010587"/>
    </source>
</evidence>
<keyword evidence="3" id="KW-0408">Iron</keyword>
<evidence type="ECO:0000259" key="4">
    <source>
        <dbReference type="Pfam" id="PF01814"/>
    </source>
</evidence>
<gene>
    <name evidence="5" type="ORF">SAMN05660349_00488</name>
</gene>
<dbReference type="PANTHER" id="PTHR37164">
    <property type="entry name" value="BACTERIOHEMERYTHRIN"/>
    <property type="match status" value="1"/>
</dbReference>
<dbReference type="CDD" id="cd12107">
    <property type="entry name" value="Hemerythrin"/>
    <property type="match status" value="1"/>
</dbReference>
<dbReference type="NCBIfam" id="TIGR02481">
    <property type="entry name" value="hemeryth_dom"/>
    <property type="match status" value="1"/>
</dbReference>
<dbReference type="EMBL" id="FUYQ01000002">
    <property type="protein sequence ID" value="SKB30601.1"/>
    <property type="molecule type" value="Genomic_DNA"/>
</dbReference>
<evidence type="ECO:0000313" key="6">
    <source>
        <dbReference type="Proteomes" id="UP000190852"/>
    </source>
</evidence>
<dbReference type="InterPro" id="IPR050669">
    <property type="entry name" value="Hemerythrin"/>
</dbReference>
<dbReference type="AlphaFoldDB" id="A0A1T5A6I9"/>
<dbReference type="Pfam" id="PF01814">
    <property type="entry name" value="Hemerythrin"/>
    <property type="match status" value="1"/>
</dbReference>
<reference evidence="6" key="1">
    <citation type="submission" date="2017-02" db="EMBL/GenBank/DDBJ databases">
        <authorList>
            <person name="Varghese N."/>
            <person name="Submissions S."/>
        </authorList>
    </citation>
    <scope>NUCLEOTIDE SEQUENCE [LARGE SCALE GENOMIC DNA]</scope>
    <source>
        <strain evidence="6">DSM 24967</strain>
    </source>
</reference>
<dbReference type="InterPro" id="IPR012827">
    <property type="entry name" value="Hemerythrin_metal-bd"/>
</dbReference>
<evidence type="ECO:0000256" key="3">
    <source>
        <dbReference type="ARBA" id="ARBA00023004"/>
    </source>
</evidence>
<evidence type="ECO:0000256" key="2">
    <source>
        <dbReference type="ARBA" id="ARBA00022723"/>
    </source>
</evidence>
<protein>
    <submittedName>
        <fullName evidence="5">Hemerythrin</fullName>
    </submittedName>
</protein>
<dbReference type="Gene3D" id="1.20.120.50">
    <property type="entry name" value="Hemerythrin-like"/>
    <property type="match status" value="1"/>
</dbReference>
<dbReference type="InterPro" id="IPR012312">
    <property type="entry name" value="Hemerythrin-like"/>
</dbReference>
<dbReference type="RefSeq" id="WP_079682210.1">
    <property type="nucleotide sequence ID" value="NZ_FUYQ01000002.1"/>
</dbReference>
<feature type="domain" description="Hemerythrin-like" evidence="4">
    <location>
        <begin position="20"/>
        <end position="132"/>
    </location>
</feature>
<dbReference type="PANTHER" id="PTHR37164:SF1">
    <property type="entry name" value="BACTERIOHEMERYTHRIN"/>
    <property type="match status" value="1"/>
</dbReference>
<accession>A0A1T5A6I9</accession>
<dbReference type="GO" id="GO:0046872">
    <property type="term" value="F:metal ion binding"/>
    <property type="evidence" value="ECO:0007669"/>
    <property type="project" value="UniProtKB-KW"/>
</dbReference>
<evidence type="ECO:0000313" key="5">
    <source>
        <dbReference type="EMBL" id="SKB30601.1"/>
    </source>
</evidence>
<dbReference type="InterPro" id="IPR035938">
    <property type="entry name" value="Hemerythrin-like_sf"/>
</dbReference>
<keyword evidence="2" id="KW-0479">Metal-binding</keyword>
<sequence>MTKTKYNTETTNWNDSYLLGIPMIDNQHKKFFVILDNLETLNQKQEKSEMHSLINELQNYVIYHFQTEEDLMVKSQSPNIDLHVMEHELFRKKVEEFHHSYYNNNEELLNEMISFMRKWLLIHISGTDAEYADSIKNTLGIE</sequence>
<name>A0A1T5A6I9_9BACT</name>
<dbReference type="Proteomes" id="UP000190852">
    <property type="component" value="Unassembled WGS sequence"/>
</dbReference>
<organism evidence="5 6">
    <name type="scientific">Parabacteroides chartae</name>
    <dbReference type="NCBI Taxonomy" id="1037355"/>
    <lineage>
        <taxon>Bacteria</taxon>
        <taxon>Pseudomonadati</taxon>
        <taxon>Bacteroidota</taxon>
        <taxon>Bacteroidia</taxon>
        <taxon>Bacteroidales</taxon>
        <taxon>Tannerellaceae</taxon>
        <taxon>Parabacteroides</taxon>
    </lineage>
</organism>
<comment type="similarity">
    <text evidence="1">Belongs to the hemerythrin family.</text>
</comment>